<dbReference type="GO" id="GO:0016491">
    <property type="term" value="F:oxidoreductase activity"/>
    <property type="evidence" value="ECO:0007669"/>
    <property type="project" value="UniProtKB-KW"/>
</dbReference>
<protein>
    <submittedName>
        <fullName evidence="3">3-hydroxyisobutyrate dehydrogenase</fullName>
    </submittedName>
</protein>
<dbReference type="SUPFAM" id="SSF51735">
    <property type="entry name" value="NAD(P)-binding Rossmann-fold domains"/>
    <property type="match status" value="1"/>
</dbReference>
<dbReference type="Gene3D" id="3.40.50.720">
    <property type="entry name" value="NAD(P)-binding Rossmann-like Domain"/>
    <property type="match status" value="1"/>
</dbReference>
<organism evidence="3 4">
    <name type="scientific">Vibrio furnissii</name>
    <dbReference type="NCBI Taxonomy" id="29494"/>
    <lineage>
        <taxon>Bacteria</taxon>
        <taxon>Pseudomonadati</taxon>
        <taxon>Pseudomonadota</taxon>
        <taxon>Gammaproteobacteria</taxon>
        <taxon>Vibrionales</taxon>
        <taxon>Vibrionaceae</taxon>
        <taxon>Vibrio</taxon>
    </lineage>
</organism>
<reference evidence="3 4" key="1">
    <citation type="submission" date="2015-08" db="EMBL/GenBank/DDBJ databases">
        <title>Antibacterial properties of a collection of Vibrionaceae strains.</title>
        <authorList>
            <person name="Giubergia S."/>
        </authorList>
    </citation>
    <scope>NUCLEOTIDE SEQUENCE [LARGE SCALE GENOMIC DNA]</scope>
    <source>
        <strain evidence="3 4">S0821</strain>
    </source>
</reference>
<sequence length="247" mass="26247">MKIGIIGTGNIGGTLASKLVQAGHDVSVANSRGIDGVQAFADQVGAQATDVHGAVKDQDIIILSVPMPAMEKLPTGLFEGVSSHVPVIDTSNYYPGMRDPNIAAIDDGQAESLWVSERIGRKVVKAFNNILAYSLENLGQPETSQRLAIAVAGDDADTKAQVMELVNSIGFEPVDAGSLADSWRQQPSTPAYCCDWNAQEMQEALACAVKGKAQYKRDKLPEHFLALGSNPTHSDVITLNRSINTAS</sequence>
<gene>
    <name evidence="3" type="ORF">AMR76_21510</name>
</gene>
<keyword evidence="4" id="KW-1185">Reference proteome</keyword>
<accession>A0A0Q2XR78</accession>
<dbReference type="AlphaFoldDB" id="A0A0Q2XR78"/>
<dbReference type="InterPro" id="IPR028939">
    <property type="entry name" value="P5C_Rdtase_cat_N"/>
</dbReference>
<dbReference type="Pfam" id="PF03807">
    <property type="entry name" value="F420_oxidored"/>
    <property type="match status" value="1"/>
</dbReference>
<dbReference type="InterPro" id="IPR051267">
    <property type="entry name" value="STEAP_metalloreductase"/>
</dbReference>
<dbReference type="Proteomes" id="UP000051221">
    <property type="component" value="Unassembled WGS sequence"/>
</dbReference>
<dbReference type="PANTHER" id="PTHR14239">
    <property type="entry name" value="DUDULIN-RELATED"/>
    <property type="match status" value="1"/>
</dbReference>
<evidence type="ECO:0000256" key="1">
    <source>
        <dbReference type="ARBA" id="ARBA00023002"/>
    </source>
</evidence>
<keyword evidence="1" id="KW-0560">Oxidoreductase</keyword>
<evidence type="ECO:0000313" key="3">
    <source>
        <dbReference type="EMBL" id="KQH83732.1"/>
    </source>
</evidence>
<feature type="domain" description="Pyrroline-5-carboxylate reductase catalytic N-terminal" evidence="2">
    <location>
        <begin position="2"/>
        <end position="93"/>
    </location>
</feature>
<dbReference type="InterPro" id="IPR036291">
    <property type="entry name" value="NAD(P)-bd_dom_sf"/>
</dbReference>
<proteinExistence type="predicted"/>
<comment type="caution">
    <text evidence="3">The sequence shown here is derived from an EMBL/GenBank/DDBJ whole genome shotgun (WGS) entry which is preliminary data.</text>
</comment>
<name>A0A0Q2XR78_VIBFU</name>
<evidence type="ECO:0000313" key="4">
    <source>
        <dbReference type="Proteomes" id="UP000051221"/>
    </source>
</evidence>
<dbReference type="RefSeq" id="WP_055467166.1">
    <property type="nucleotide sequence ID" value="NZ_LKHS01000030.1"/>
</dbReference>
<dbReference type="EMBL" id="LKHS01000030">
    <property type="protein sequence ID" value="KQH83732.1"/>
    <property type="molecule type" value="Genomic_DNA"/>
</dbReference>
<evidence type="ECO:0000259" key="2">
    <source>
        <dbReference type="Pfam" id="PF03807"/>
    </source>
</evidence>
<dbReference type="InParanoid" id="A0A0Q2XR78"/>